<feature type="domain" description="Coiled-coil protein 142 C-terminal" evidence="1">
    <location>
        <begin position="455"/>
        <end position="596"/>
    </location>
</feature>
<dbReference type="AlphaFoldDB" id="A0A1X7VXQ2"/>
<dbReference type="InterPro" id="IPR055350">
    <property type="entry name" value="CCDC142_C"/>
</dbReference>
<protein>
    <recommendedName>
        <fullName evidence="1">Coiled-coil protein 142 C-terminal domain-containing protein</fullName>
    </recommendedName>
</protein>
<accession>A0A1X7VXQ2</accession>
<evidence type="ECO:0000259" key="1">
    <source>
        <dbReference type="Pfam" id="PF14923"/>
    </source>
</evidence>
<dbReference type="EnsemblMetazoa" id="Aqu2.1.44199_001">
    <property type="protein sequence ID" value="Aqu2.1.44199_001"/>
    <property type="gene ID" value="Aqu2.1.44199"/>
</dbReference>
<dbReference type="InParanoid" id="A0A1X7VXQ2"/>
<sequence length="644" mass="72353">MAAKPEGSDLLAQNLLTVQSMLRERSCSRDQQRKIITHSLESLHDAALTVTGSRDPLSRYQLLLCKELVLNIMELIFLSIDEEKEEEEYIVSIQSLLDITQFINDGVSVGVARNDCQRPRLAVADIFDTFVLARGRVICDSILATSLLPLHRIKCLYNFNEILTKSIIGLIKGVTSLLTDSRSKFCRGKTWQECIRLVDGFHDSGLCLRINTRIWQCVGDRLLSILSVEDILESELRDKVKALLHQFISSHDTNAVALYSPAIYCFKYVLARLDVEASNDIIYNAIEENIHLLHVSSYKLASSNVIQSLSKSILSPMNDSVSLLSLTFKNHGSKINEEKTQAVAIETDRLHLFCPLLYSVHSLIWSLGRWLTLSIKDSIISGRLSAITSLFFIHGPLLLKMEDELINGCGQAGVAHLSLPRSSSQYWVGQYCGIQYGGLSDCSEWIEYQLSSLCCTFFNQWREKCRQILETHFPPPSAWKQQKGGDDAPSFYVSVCKEQLIDPLLQASQSLVDTVTQCYVVQISVSILFYELRAILMKDDRYKLSSVGVLQLRKDYTELLSLLTEPANGLHSITHSLIALLGVACDIKAGLDLLTQESSPSENTATATSEVKGCQDHYLLRIGRSVDIIEKVAWLNHRDWNNLK</sequence>
<dbReference type="Pfam" id="PF14923">
    <property type="entry name" value="CCDC142"/>
    <property type="match status" value="1"/>
</dbReference>
<name>A0A1X7VXQ2_AMPQE</name>
<reference evidence="2" key="1">
    <citation type="submission" date="2017-05" db="UniProtKB">
        <authorList>
            <consortium name="EnsemblMetazoa"/>
        </authorList>
    </citation>
    <scope>IDENTIFICATION</scope>
</reference>
<evidence type="ECO:0000313" key="2">
    <source>
        <dbReference type="EnsemblMetazoa" id="Aqu2.1.44199_001"/>
    </source>
</evidence>
<organism evidence="2">
    <name type="scientific">Amphimedon queenslandica</name>
    <name type="common">Sponge</name>
    <dbReference type="NCBI Taxonomy" id="400682"/>
    <lineage>
        <taxon>Eukaryota</taxon>
        <taxon>Metazoa</taxon>
        <taxon>Porifera</taxon>
        <taxon>Demospongiae</taxon>
        <taxon>Heteroscleromorpha</taxon>
        <taxon>Haplosclerida</taxon>
        <taxon>Niphatidae</taxon>
        <taxon>Amphimedon</taxon>
    </lineage>
</organism>
<proteinExistence type="predicted"/>